<dbReference type="AlphaFoldDB" id="A0AAW0CZA3"/>
<evidence type="ECO:0000256" key="1">
    <source>
        <dbReference type="SAM" id="MobiDB-lite"/>
    </source>
</evidence>
<dbReference type="EMBL" id="JAWWNJ010000011">
    <property type="protein sequence ID" value="KAK7044492.1"/>
    <property type="molecule type" value="Genomic_DNA"/>
</dbReference>
<protein>
    <submittedName>
        <fullName evidence="2">Uncharacterized protein</fullName>
    </submittedName>
</protein>
<organism evidence="2 3">
    <name type="scientific">Favolaschia claudopus</name>
    <dbReference type="NCBI Taxonomy" id="2862362"/>
    <lineage>
        <taxon>Eukaryota</taxon>
        <taxon>Fungi</taxon>
        <taxon>Dikarya</taxon>
        <taxon>Basidiomycota</taxon>
        <taxon>Agaricomycotina</taxon>
        <taxon>Agaricomycetes</taxon>
        <taxon>Agaricomycetidae</taxon>
        <taxon>Agaricales</taxon>
        <taxon>Marasmiineae</taxon>
        <taxon>Mycenaceae</taxon>
        <taxon>Favolaschia</taxon>
    </lineage>
</organism>
<proteinExistence type="predicted"/>
<dbReference type="Proteomes" id="UP001362999">
    <property type="component" value="Unassembled WGS sequence"/>
</dbReference>
<evidence type="ECO:0000313" key="2">
    <source>
        <dbReference type="EMBL" id="KAK7044492.1"/>
    </source>
</evidence>
<gene>
    <name evidence="2" type="ORF">R3P38DRAFT_2879080</name>
</gene>
<evidence type="ECO:0000313" key="3">
    <source>
        <dbReference type="Proteomes" id="UP001362999"/>
    </source>
</evidence>
<reference evidence="2 3" key="1">
    <citation type="journal article" date="2024" name="J Genomics">
        <title>Draft genome sequencing and assembly of Favolaschia claudopus CIRM-BRFM 2984 isolated from oak limbs.</title>
        <authorList>
            <person name="Navarro D."/>
            <person name="Drula E."/>
            <person name="Chaduli D."/>
            <person name="Cazenave R."/>
            <person name="Ahrendt S."/>
            <person name="Wang J."/>
            <person name="Lipzen A."/>
            <person name="Daum C."/>
            <person name="Barry K."/>
            <person name="Grigoriev I.V."/>
            <person name="Favel A."/>
            <person name="Rosso M.N."/>
            <person name="Martin F."/>
        </authorList>
    </citation>
    <scope>NUCLEOTIDE SEQUENCE [LARGE SCALE GENOMIC DNA]</scope>
    <source>
        <strain evidence="2 3">CIRM-BRFM 2984</strain>
    </source>
</reference>
<comment type="caution">
    <text evidence="2">The sequence shown here is derived from an EMBL/GenBank/DDBJ whole genome shotgun (WGS) entry which is preliminary data.</text>
</comment>
<sequence length="196" mass="21001">MSPSMSINVALASQASSSAASSPSSSSGVYVPVHKRTGSAMASTSQRTFAVYTVPELIRLAKSPMVKEATTVMHAALNIHPAESVAELTSDTAEDSAATPQVAFMSEILLSRKKQRAREYSQRQNIKNNSQQVVVVQPAPAPRRRTPLGRATDRNGSLGRRSGATKFMEAASWRVPQPMLSRHATPEVQPSMGLVV</sequence>
<feature type="region of interest" description="Disordered" evidence="1">
    <location>
        <begin position="140"/>
        <end position="163"/>
    </location>
</feature>
<name>A0AAW0CZA3_9AGAR</name>
<keyword evidence="3" id="KW-1185">Reference proteome</keyword>
<accession>A0AAW0CZA3</accession>